<sequence>MSFGVWSVCLLLQGATVLGVTWAQTEEAVVTEEVYLDLEIEGAPAGRVIIGLFGATAPKTVRNFVALATHEASHSSTTRPSGSYGYRGSNFHRIIPNFMMQGGDFSIGDGAGGYSIYGGNFRDENFVLGHYGPGWVCMANAGPDTNGSQFYITVVKCPWLDDSHTCFGKVLEGMDLVYRASNTPTDEKDRPLQPVVITDCGKLKIFQPFVVDKAGVEL</sequence>
<evidence type="ECO:0000256" key="2">
    <source>
        <dbReference type="ARBA" id="ARBA00023110"/>
    </source>
</evidence>
<keyword evidence="7" id="KW-1185">Reference proteome</keyword>
<dbReference type="Gene3D" id="2.40.100.10">
    <property type="entry name" value="Cyclophilin-like"/>
    <property type="match status" value="1"/>
</dbReference>
<dbReference type="InterPro" id="IPR029000">
    <property type="entry name" value="Cyclophilin-like_dom_sf"/>
</dbReference>
<evidence type="ECO:0000256" key="3">
    <source>
        <dbReference type="ARBA" id="ARBA00023235"/>
    </source>
</evidence>
<organism evidence="6 7">
    <name type="scientific">Geodia barretti</name>
    <name type="common">Barrett's horny sponge</name>
    <dbReference type="NCBI Taxonomy" id="519541"/>
    <lineage>
        <taxon>Eukaryota</taxon>
        <taxon>Metazoa</taxon>
        <taxon>Porifera</taxon>
        <taxon>Demospongiae</taxon>
        <taxon>Heteroscleromorpha</taxon>
        <taxon>Tetractinellida</taxon>
        <taxon>Astrophorina</taxon>
        <taxon>Geodiidae</taxon>
        <taxon>Geodia</taxon>
    </lineage>
</organism>
<comment type="similarity">
    <text evidence="4">Belongs to the cyclophilin-type PPIase family.</text>
</comment>
<evidence type="ECO:0000256" key="1">
    <source>
        <dbReference type="ARBA" id="ARBA00000971"/>
    </source>
</evidence>
<dbReference type="PRINTS" id="PR00153">
    <property type="entry name" value="CSAPPISMRASE"/>
</dbReference>
<keyword evidence="4" id="KW-0732">Signal</keyword>
<accession>A0AA35XFF6</accession>
<dbReference type="Proteomes" id="UP001174909">
    <property type="component" value="Unassembled WGS sequence"/>
</dbReference>
<dbReference type="EC" id="5.2.1.8" evidence="4"/>
<protein>
    <recommendedName>
        <fullName evidence="4">Peptidyl-prolyl cis-trans isomerase</fullName>
        <shortName evidence="4">PPIase</shortName>
        <ecNumber evidence="4">5.2.1.8</ecNumber>
    </recommendedName>
</protein>
<dbReference type="AlphaFoldDB" id="A0AA35XFF6"/>
<dbReference type="FunFam" id="2.40.100.10:FF:000001">
    <property type="entry name" value="Peptidyl-prolyl cis-trans isomerase"/>
    <property type="match status" value="1"/>
</dbReference>
<dbReference type="EMBL" id="CASHTH010004282">
    <property type="protein sequence ID" value="CAI8055464.1"/>
    <property type="molecule type" value="Genomic_DNA"/>
</dbReference>
<dbReference type="GO" id="GO:0006457">
    <property type="term" value="P:protein folding"/>
    <property type="evidence" value="ECO:0007669"/>
    <property type="project" value="InterPro"/>
</dbReference>
<feature type="chain" id="PRO_5041486964" description="Peptidyl-prolyl cis-trans isomerase" evidence="4">
    <location>
        <begin position="24"/>
        <end position="218"/>
    </location>
</feature>
<feature type="domain" description="PPIase cyclophilin-type" evidence="5">
    <location>
        <begin position="35"/>
        <end position="202"/>
    </location>
</feature>
<gene>
    <name evidence="6" type="ORF">GBAR_LOCUS30283</name>
</gene>
<name>A0AA35XFF6_GEOBA</name>
<dbReference type="PROSITE" id="PS50072">
    <property type="entry name" value="CSA_PPIASE_2"/>
    <property type="match status" value="1"/>
</dbReference>
<dbReference type="Pfam" id="PF00160">
    <property type="entry name" value="Pro_isomerase"/>
    <property type="match status" value="1"/>
</dbReference>
<dbReference type="PIRSF" id="PIRSF001467">
    <property type="entry name" value="Peptidylpro_ismrse"/>
    <property type="match status" value="1"/>
</dbReference>
<comment type="catalytic activity">
    <reaction evidence="1 4">
        <text>[protein]-peptidylproline (omega=180) = [protein]-peptidylproline (omega=0)</text>
        <dbReference type="Rhea" id="RHEA:16237"/>
        <dbReference type="Rhea" id="RHEA-COMP:10747"/>
        <dbReference type="Rhea" id="RHEA-COMP:10748"/>
        <dbReference type="ChEBI" id="CHEBI:83833"/>
        <dbReference type="ChEBI" id="CHEBI:83834"/>
        <dbReference type="EC" id="5.2.1.8"/>
    </reaction>
</comment>
<feature type="signal peptide" evidence="4">
    <location>
        <begin position="1"/>
        <end position="23"/>
    </location>
</feature>
<dbReference type="GO" id="GO:0005737">
    <property type="term" value="C:cytoplasm"/>
    <property type="evidence" value="ECO:0007669"/>
    <property type="project" value="TreeGrafter"/>
</dbReference>
<evidence type="ECO:0000313" key="7">
    <source>
        <dbReference type="Proteomes" id="UP001174909"/>
    </source>
</evidence>
<evidence type="ECO:0000313" key="6">
    <source>
        <dbReference type="EMBL" id="CAI8055464.1"/>
    </source>
</evidence>
<dbReference type="PANTHER" id="PTHR11071:SF561">
    <property type="entry name" value="PEPTIDYL-PROLYL CIS-TRANS ISOMERASE D-RELATED"/>
    <property type="match status" value="1"/>
</dbReference>
<dbReference type="PROSITE" id="PS00170">
    <property type="entry name" value="CSA_PPIASE_1"/>
    <property type="match status" value="1"/>
</dbReference>
<keyword evidence="3 4" id="KW-0413">Isomerase</keyword>
<dbReference type="PANTHER" id="PTHR11071">
    <property type="entry name" value="PEPTIDYL-PROLYL CIS-TRANS ISOMERASE"/>
    <property type="match status" value="1"/>
</dbReference>
<comment type="function">
    <text evidence="4">PPIases accelerate the folding of proteins. It catalyzes the cis-trans isomerization of proline imidic peptide bonds in oligopeptides.</text>
</comment>
<comment type="caution">
    <text evidence="6">The sequence shown here is derived from an EMBL/GenBank/DDBJ whole genome shotgun (WGS) entry which is preliminary data.</text>
</comment>
<evidence type="ECO:0000259" key="5">
    <source>
        <dbReference type="PROSITE" id="PS50072"/>
    </source>
</evidence>
<dbReference type="InterPro" id="IPR024936">
    <property type="entry name" value="Cyclophilin-type_PPIase"/>
</dbReference>
<reference evidence="6" key="1">
    <citation type="submission" date="2023-03" db="EMBL/GenBank/DDBJ databases">
        <authorList>
            <person name="Steffen K."/>
            <person name="Cardenas P."/>
        </authorList>
    </citation>
    <scope>NUCLEOTIDE SEQUENCE</scope>
</reference>
<dbReference type="InterPro" id="IPR002130">
    <property type="entry name" value="Cyclophilin-type_PPIase_dom"/>
</dbReference>
<dbReference type="SUPFAM" id="SSF50891">
    <property type="entry name" value="Cyclophilin-like"/>
    <property type="match status" value="1"/>
</dbReference>
<dbReference type="GO" id="GO:0016018">
    <property type="term" value="F:cyclosporin A binding"/>
    <property type="evidence" value="ECO:0007669"/>
    <property type="project" value="TreeGrafter"/>
</dbReference>
<evidence type="ECO:0000256" key="4">
    <source>
        <dbReference type="RuleBase" id="RU363019"/>
    </source>
</evidence>
<keyword evidence="2 4" id="KW-0697">Rotamase</keyword>
<dbReference type="InterPro" id="IPR020892">
    <property type="entry name" value="Cyclophilin-type_PPIase_CS"/>
</dbReference>
<proteinExistence type="inferred from homology"/>
<dbReference type="GO" id="GO:0003755">
    <property type="term" value="F:peptidyl-prolyl cis-trans isomerase activity"/>
    <property type="evidence" value="ECO:0007669"/>
    <property type="project" value="UniProtKB-UniRule"/>
</dbReference>